<evidence type="ECO:0000313" key="12">
    <source>
        <dbReference type="RefSeq" id="XP_030372018.1"/>
    </source>
</evidence>
<dbReference type="GO" id="GO:0003724">
    <property type="term" value="F:RNA helicase activity"/>
    <property type="evidence" value="ECO:0007669"/>
    <property type="project" value="UniProtKB-EC"/>
</dbReference>
<keyword evidence="5" id="KW-0067">ATP-binding</keyword>
<keyword evidence="11" id="KW-1185">Reference proteome</keyword>
<dbReference type="InterPro" id="IPR011545">
    <property type="entry name" value="DEAD/DEAH_box_helicase_dom"/>
</dbReference>
<dbReference type="PROSITE" id="PS51194">
    <property type="entry name" value="HELICASE_CTER"/>
    <property type="match status" value="1"/>
</dbReference>
<feature type="short sequence motif" description="Q motif" evidence="6">
    <location>
        <begin position="24"/>
        <end position="52"/>
    </location>
</feature>
<dbReference type="SUPFAM" id="SSF52540">
    <property type="entry name" value="P-loop containing nucleoside triphosphate hydrolases"/>
    <property type="match status" value="1"/>
</dbReference>
<dbReference type="OrthoDB" id="434041at2759"/>
<sequence>MHRAIGHDLSGEWRTSDVAAGPMTSFKPLKLRDEIMIALHKHKFVTPTRIQAAAIPVALSEIDLLVQSKSGTGKTLIFVLAALQSLKDKTRKPHALVIVPTRELAVQVKDTLNDMGEQIKGFEAVHFFGGTELGRDRHRAVTGRVIVGTPGRLLHLMQINCLDTSEIQLLVLDEADQLYGQDGMQSTVASIIRLLPAKRQIIACSATYENSLDEKLAKLMQKPVLISNSERATVLLGVRQFVLELPAQVNKMLEMKAKIAALHRIFEQLTYQQCIIFASSQLRADSFTNYLRADGLQCELMSGALPQNERLVTFQGYRNFTVRTIVSTDVFSRGVDSSHANLVINIDLPKDYVSYLHRIGRAGRFGAQGIAITILSSPQQRKEFREMIANAGTGMSVLYFPEKNIEGYDFWNFDSYKFPYFMKPDVPEQKNASKPMAQEHPQKPKGNAISDINAHIENNNKKKTIVMEPSQHLESYSDEEKLKAEINKLNKPKSVNTSQPHHEIEHKSSEISPSAEQITERESLEKSKLENQKATPQVTQADHHREINSIDRISSIDVPIEKSKRNETRLMKSLQEIDTIYQELEKNAAELLSAVENKENRSNPNLPESNQKRTRDISKIGLNPKEGENDELVPQIAEPTPPPPPLLIQPAEDIESAATTSEIDNKTYCLAVPTEQSSTTLMPLAISNTVDDASSIISDSIENGYASDGSYVSYFSESDEKVIWQRYKSQEKFKKMHRYTSKRLKKRRIRLKKMVIETSYQDEEEKDIINIDMSEEIDEDVDLTNPKNNKFNPVMNINETDNQYLKPLKKKGDFKMNQTQLKTPKISSKDFALPLILAGRRNLLLLEKFENHNRIRQRLHLYIKQCGWSIAQTHSWLDQLYEAAQYLYYRDHNKSKPLQPMMRAAQLSESSEPIHYNSPAEWYAQKLSVHVNEQVNIAPVIADRVEAGGGGGIVFAADLANEESYDEDTETSSSHTRPEDDLDYESTAPSSSGFVESNESASSGIDTSQYSTNSSLPLSSYTEEEYEDEYEEEEEEDEDDLDEDGNESSMRLTGPSSQGSGTDSDSENTLSENDQIGNRLALDRHRWEQIYQNQLRFIYDYVASCTNSH</sequence>
<dbReference type="InterPro" id="IPR014014">
    <property type="entry name" value="RNA_helicase_DEAD_Q_motif"/>
</dbReference>
<evidence type="ECO:0000256" key="3">
    <source>
        <dbReference type="ARBA" id="ARBA00022801"/>
    </source>
</evidence>
<dbReference type="PROSITE" id="PS51192">
    <property type="entry name" value="HELICASE_ATP_BIND_1"/>
    <property type="match status" value="1"/>
</dbReference>
<dbReference type="AlphaFoldDB" id="A0A6J2TA58"/>
<dbReference type="GeneID" id="115622258"/>
<dbReference type="GO" id="GO:0016787">
    <property type="term" value="F:hydrolase activity"/>
    <property type="evidence" value="ECO:0007669"/>
    <property type="project" value="UniProtKB-KW"/>
</dbReference>
<gene>
    <name evidence="12" type="primary">LOC115622258</name>
</gene>
<accession>A0A6J2TA58</accession>
<dbReference type="RefSeq" id="XP_030372018.1">
    <property type="nucleotide sequence ID" value="XM_030516158.1"/>
</dbReference>
<feature type="domain" description="DEAD-box RNA helicase Q" evidence="10">
    <location>
        <begin position="24"/>
        <end position="52"/>
    </location>
</feature>
<dbReference type="Pfam" id="PF00270">
    <property type="entry name" value="DEAD"/>
    <property type="match status" value="1"/>
</dbReference>
<feature type="region of interest" description="Disordered" evidence="7">
    <location>
        <begin position="961"/>
        <end position="1074"/>
    </location>
</feature>
<keyword evidence="4 12" id="KW-0347">Helicase</keyword>
<dbReference type="InterPro" id="IPR001650">
    <property type="entry name" value="Helicase_C-like"/>
</dbReference>
<dbReference type="InterPro" id="IPR014001">
    <property type="entry name" value="Helicase_ATP-bd"/>
</dbReference>
<dbReference type="EC" id="3.6.4.13" evidence="1"/>
<dbReference type="CDD" id="cd18787">
    <property type="entry name" value="SF2_C_DEAD"/>
    <property type="match status" value="1"/>
</dbReference>
<evidence type="ECO:0000256" key="2">
    <source>
        <dbReference type="ARBA" id="ARBA00022741"/>
    </source>
</evidence>
<evidence type="ECO:0000256" key="4">
    <source>
        <dbReference type="ARBA" id="ARBA00022806"/>
    </source>
</evidence>
<evidence type="ECO:0000256" key="5">
    <source>
        <dbReference type="ARBA" id="ARBA00022840"/>
    </source>
</evidence>
<feature type="domain" description="Helicase ATP-binding" evidence="8">
    <location>
        <begin position="55"/>
        <end position="226"/>
    </location>
</feature>
<feature type="region of interest" description="Disordered" evidence="7">
    <location>
        <begin position="428"/>
        <end position="448"/>
    </location>
</feature>
<feature type="compositionally biased region" description="Polar residues" evidence="7">
    <location>
        <begin position="987"/>
        <end position="1021"/>
    </location>
</feature>
<dbReference type="InterPro" id="IPR050079">
    <property type="entry name" value="DEAD_box_RNA_helicase"/>
</dbReference>
<feature type="domain" description="Helicase C-terminal" evidence="9">
    <location>
        <begin position="261"/>
        <end position="406"/>
    </location>
</feature>
<feature type="compositionally biased region" description="Basic and acidic residues" evidence="7">
    <location>
        <begin position="518"/>
        <end position="531"/>
    </location>
</feature>
<feature type="region of interest" description="Disordered" evidence="7">
    <location>
        <begin position="595"/>
        <end position="649"/>
    </location>
</feature>
<dbReference type="Gene3D" id="3.40.50.300">
    <property type="entry name" value="P-loop containing nucleotide triphosphate hydrolases"/>
    <property type="match status" value="2"/>
</dbReference>
<proteinExistence type="predicted"/>
<reference evidence="12" key="1">
    <citation type="submission" date="2025-08" db="UniProtKB">
        <authorList>
            <consortium name="RefSeq"/>
        </authorList>
    </citation>
    <scope>IDENTIFICATION</scope>
    <source>
        <strain evidence="12">11010-0011.00</strain>
        <tissue evidence="12">Whole body</tissue>
    </source>
</reference>
<feature type="compositionally biased region" description="Acidic residues" evidence="7">
    <location>
        <begin position="1022"/>
        <end position="1046"/>
    </location>
</feature>
<dbReference type="Pfam" id="PF00271">
    <property type="entry name" value="Helicase_C"/>
    <property type="match status" value="1"/>
</dbReference>
<dbReference type="PANTHER" id="PTHR47959:SF1">
    <property type="entry name" value="ATP-DEPENDENT RNA HELICASE DBPA"/>
    <property type="match status" value="1"/>
</dbReference>
<dbReference type="SMART" id="SM00490">
    <property type="entry name" value="HELICc"/>
    <property type="match status" value="1"/>
</dbReference>
<feature type="compositionally biased region" description="Acidic residues" evidence="7">
    <location>
        <begin position="961"/>
        <end position="970"/>
    </location>
</feature>
<keyword evidence="2" id="KW-0547">Nucleotide-binding</keyword>
<organism evidence="11 12">
    <name type="scientific">Drosophila lebanonensis</name>
    <name type="common">Fruit fly</name>
    <name type="synonym">Scaptodrosophila lebanonensis</name>
    <dbReference type="NCBI Taxonomy" id="7225"/>
    <lineage>
        <taxon>Eukaryota</taxon>
        <taxon>Metazoa</taxon>
        <taxon>Ecdysozoa</taxon>
        <taxon>Arthropoda</taxon>
        <taxon>Hexapoda</taxon>
        <taxon>Insecta</taxon>
        <taxon>Pterygota</taxon>
        <taxon>Neoptera</taxon>
        <taxon>Endopterygota</taxon>
        <taxon>Diptera</taxon>
        <taxon>Brachycera</taxon>
        <taxon>Muscomorpha</taxon>
        <taxon>Ephydroidea</taxon>
        <taxon>Drosophilidae</taxon>
        <taxon>Scaptodrosophila</taxon>
    </lineage>
</organism>
<dbReference type="PROSITE" id="PS51195">
    <property type="entry name" value="Q_MOTIF"/>
    <property type="match status" value="1"/>
</dbReference>
<dbReference type="GO" id="GO:0005829">
    <property type="term" value="C:cytosol"/>
    <property type="evidence" value="ECO:0007669"/>
    <property type="project" value="TreeGrafter"/>
</dbReference>
<feature type="region of interest" description="Disordered" evidence="7">
    <location>
        <begin position="490"/>
        <end position="547"/>
    </location>
</feature>
<name>A0A6J2TA58_DROLE</name>
<keyword evidence="3" id="KW-0378">Hydrolase</keyword>
<dbReference type="SMART" id="SM00487">
    <property type="entry name" value="DEXDc"/>
    <property type="match status" value="1"/>
</dbReference>
<evidence type="ECO:0000259" key="8">
    <source>
        <dbReference type="PROSITE" id="PS51192"/>
    </source>
</evidence>
<dbReference type="GO" id="GO:0005524">
    <property type="term" value="F:ATP binding"/>
    <property type="evidence" value="ECO:0007669"/>
    <property type="project" value="UniProtKB-KW"/>
</dbReference>
<feature type="compositionally biased region" description="Polar residues" evidence="7">
    <location>
        <begin position="1047"/>
        <end position="1074"/>
    </location>
</feature>
<dbReference type="Proteomes" id="UP000504634">
    <property type="component" value="Unplaced"/>
</dbReference>
<evidence type="ECO:0000256" key="7">
    <source>
        <dbReference type="SAM" id="MobiDB-lite"/>
    </source>
</evidence>
<evidence type="ECO:0000259" key="9">
    <source>
        <dbReference type="PROSITE" id="PS51194"/>
    </source>
</evidence>
<feature type="compositionally biased region" description="Basic and acidic residues" evidence="7">
    <location>
        <begin position="500"/>
        <end position="509"/>
    </location>
</feature>
<protein>
    <recommendedName>
        <fullName evidence="1">RNA helicase</fullName>
        <ecNumber evidence="1">3.6.4.13</ecNumber>
    </recommendedName>
</protein>
<evidence type="ECO:0000313" key="11">
    <source>
        <dbReference type="Proteomes" id="UP000504634"/>
    </source>
</evidence>
<evidence type="ECO:0000256" key="1">
    <source>
        <dbReference type="ARBA" id="ARBA00012552"/>
    </source>
</evidence>
<dbReference type="InterPro" id="IPR027417">
    <property type="entry name" value="P-loop_NTPase"/>
</dbReference>
<evidence type="ECO:0000256" key="6">
    <source>
        <dbReference type="PROSITE-ProRule" id="PRU00552"/>
    </source>
</evidence>
<dbReference type="GO" id="GO:0003676">
    <property type="term" value="F:nucleic acid binding"/>
    <property type="evidence" value="ECO:0007669"/>
    <property type="project" value="InterPro"/>
</dbReference>
<dbReference type="PANTHER" id="PTHR47959">
    <property type="entry name" value="ATP-DEPENDENT RNA HELICASE RHLE-RELATED"/>
    <property type="match status" value="1"/>
</dbReference>
<evidence type="ECO:0000259" key="10">
    <source>
        <dbReference type="PROSITE" id="PS51195"/>
    </source>
</evidence>